<dbReference type="InParanoid" id="A0A1Y2EWJ8"/>
<evidence type="ECO:0000256" key="17">
    <source>
        <dbReference type="ARBA" id="ARBA00023288"/>
    </source>
</evidence>
<feature type="region of interest" description="Disordered" evidence="22">
    <location>
        <begin position="442"/>
        <end position="469"/>
    </location>
</feature>
<evidence type="ECO:0000256" key="13">
    <source>
        <dbReference type="ARBA" id="ARBA00023136"/>
    </source>
</evidence>
<evidence type="ECO:0000256" key="6">
    <source>
        <dbReference type="ARBA" id="ARBA00022512"/>
    </source>
</evidence>
<comment type="catalytic activity">
    <reaction evidence="21">
        <text>[(1-&gt;4)-N-acetyl-beta-D-glucosaminyl](n) + n H2O = chitosan + n acetate</text>
        <dbReference type="Rhea" id="RHEA:10464"/>
        <dbReference type="Rhea" id="RHEA-COMP:9593"/>
        <dbReference type="Rhea" id="RHEA-COMP:9597"/>
        <dbReference type="ChEBI" id="CHEBI:15377"/>
        <dbReference type="ChEBI" id="CHEBI:17029"/>
        <dbReference type="ChEBI" id="CHEBI:30089"/>
        <dbReference type="ChEBI" id="CHEBI:57704"/>
        <dbReference type="EC" id="3.5.1.41"/>
    </reaction>
    <physiologicalReaction direction="left-to-right" evidence="21">
        <dbReference type="Rhea" id="RHEA:10465"/>
    </physiologicalReaction>
</comment>
<evidence type="ECO:0000313" key="25">
    <source>
        <dbReference type="EMBL" id="ORY75930.1"/>
    </source>
</evidence>
<keyword evidence="7" id="KW-0964">Secreted</keyword>
<sequence>MVFAKSLLVATAALTLSSTAVAHMQPVPTAHLVARQAAASSATSTRASRTSAAATSAAAAATTAASGTGTLTQSPLASLTKIGTATTSEATQPLPTTFTAGATPPVSGAPALPAITALNPADFPALDVVPPIDSDLMKQWIAEARLDTVPDIPVNGENGCSNTTVNAQAVTDGTSDGNCWWTCGGCTRATDISFCPTKADFGLSFDDGPSPYTPRLLNLLASQDIQATFFIVGSRAISRPEMVQTEYMLGHQLSVHTWAHSPLTTLSNEEIVAELAWTRKVLKDITGVTPNTMRPPYGDIDDRVRAISLNLGLRPVIWTTYNEQEFDTEDWKLGAGTVNATTAYNNIENFMNLGATEMDTGFIVLEHDLYQQSVDLAVSYILPQAINEGKLKLLPVNECLGESKANAYIETSDNKTAVTQTTATVPGASGTGFVAFAASTGGSSSDSSSGGGSSSSSAGGASSTGSPSSNAEKVVVGSLVAALVGGAALVLA</sequence>
<organism evidence="25 26">
    <name type="scientific">Leucosporidium creatinivorum</name>
    <dbReference type="NCBI Taxonomy" id="106004"/>
    <lineage>
        <taxon>Eukaryota</taxon>
        <taxon>Fungi</taxon>
        <taxon>Dikarya</taxon>
        <taxon>Basidiomycota</taxon>
        <taxon>Pucciniomycotina</taxon>
        <taxon>Microbotryomycetes</taxon>
        <taxon>Leucosporidiales</taxon>
        <taxon>Leucosporidium</taxon>
    </lineage>
</organism>
<keyword evidence="17" id="KW-0449">Lipoprotein</keyword>
<dbReference type="GO" id="GO:0005886">
    <property type="term" value="C:plasma membrane"/>
    <property type="evidence" value="ECO:0007669"/>
    <property type="project" value="UniProtKB-SubCell"/>
</dbReference>
<evidence type="ECO:0000256" key="20">
    <source>
        <dbReference type="ARBA" id="ARBA00024056"/>
    </source>
</evidence>
<dbReference type="OrthoDB" id="407355at2759"/>
<dbReference type="GO" id="GO:0098552">
    <property type="term" value="C:side of membrane"/>
    <property type="evidence" value="ECO:0007669"/>
    <property type="project" value="UniProtKB-KW"/>
</dbReference>
<dbReference type="InterPro" id="IPR002509">
    <property type="entry name" value="NODB_dom"/>
</dbReference>
<comment type="cofactor">
    <cofactor evidence="1">
        <name>Co(2+)</name>
        <dbReference type="ChEBI" id="CHEBI:48828"/>
    </cofactor>
</comment>
<evidence type="ECO:0000259" key="24">
    <source>
        <dbReference type="PROSITE" id="PS51677"/>
    </source>
</evidence>
<evidence type="ECO:0000256" key="3">
    <source>
        <dbReference type="ARBA" id="ARBA00004609"/>
    </source>
</evidence>
<keyword evidence="11" id="KW-0378">Hydrolase</keyword>
<keyword evidence="18" id="KW-0961">Cell wall biogenesis/degradation</keyword>
<dbReference type="PROSITE" id="PS51677">
    <property type="entry name" value="NODB"/>
    <property type="match status" value="1"/>
</dbReference>
<evidence type="ECO:0000256" key="21">
    <source>
        <dbReference type="ARBA" id="ARBA00048494"/>
    </source>
</evidence>
<dbReference type="FunFam" id="3.20.20.370:FF:000004">
    <property type="entry name" value="Related to Chitin deacetylase"/>
    <property type="match status" value="1"/>
</dbReference>
<evidence type="ECO:0000256" key="10">
    <source>
        <dbReference type="ARBA" id="ARBA00022729"/>
    </source>
</evidence>
<keyword evidence="19" id="KW-0624">Polysaccharide degradation</keyword>
<dbReference type="SUPFAM" id="SSF88713">
    <property type="entry name" value="Glycoside hydrolase/deacetylase"/>
    <property type="match status" value="1"/>
</dbReference>
<keyword evidence="15" id="KW-0119">Carbohydrate metabolism</keyword>
<gene>
    <name evidence="25" type="ORF">BCR35DRAFT_305976</name>
</gene>
<evidence type="ECO:0000256" key="7">
    <source>
        <dbReference type="ARBA" id="ARBA00022525"/>
    </source>
</evidence>
<evidence type="ECO:0000256" key="5">
    <source>
        <dbReference type="ARBA" id="ARBA00022475"/>
    </source>
</evidence>
<evidence type="ECO:0000256" key="9">
    <source>
        <dbReference type="ARBA" id="ARBA00022723"/>
    </source>
</evidence>
<keyword evidence="26" id="KW-1185">Reference proteome</keyword>
<dbReference type="Proteomes" id="UP000193467">
    <property type="component" value="Unassembled WGS sequence"/>
</dbReference>
<keyword evidence="9" id="KW-0479">Metal-binding</keyword>
<comment type="similarity">
    <text evidence="4">Belongs to the polysaccharide deacetylase family.</text>
</comment>
<proteinExistence type="inferred from homology"/>
<evidence type="ECO:0000256" key="14">
    <source>
        <dbReference type="ARBA" id="ARBA00023180"/>
    </source>
</evidence>
<dbReference type="GO" id="GO:0071555">
    <property type="term" value="P:cell wall organization"/>
    <property type="evidence" value="ECO:0007669"/>
    <property type="project" value="UniProtKB-KW"/>
</dbReference>
<protein>
    <recommendedName>
        <fullName evidence="20">chitin deacetylase</fullName>
        <ecNumber evidence="20">3.5.1.41</ecNumber>
    </recommendedName>
</protein>
<dbReference type="STRING" id="106004.A0A1Y2EWJ8"/>
<evidence type="ECO:0000256" key="4">
    <source>
        <dbReference type="ARBA" id="ARBA00010973"/>
    </source>
</evidence>
<dbReference type="AlphaFoldDB" id="A0A1Y2EWJ8"/>
<dbReference type="GO" id="GO:0046872">
    <property type="term" value="F:metal ion binding"/>
    <property type="evidence" value="ECO:0007669"/>
    <property type="project" value="UniProtKB-KW"/>
</dbReference>
<evidence type="ECO:0000256" key="18">
    <source>
        <dbReference type="ARBA" id="ARBA00023316"/>
    </source>
</evidence>
<accession>A0A1Y2EWJ8</accession>
<dbReference type="EMBL" id="MCGR01000036">
    <property type="protein sequence ID" value="ORY75930.1"/>
    <property type="molecule type" value="Genomic_DNA"/>
</dbReference>
<comment type="subcellular location">
    <subcellularLocation>
        <location evidence="3">Cell membrane</location>
        <topology evidence="3">Lipid-anchor</topology>
        <topology evidence="3">GPI-anchor</topology>
    </subcellularLocation>
    <subcellularLocation>
        <location evidence="2">Secreted</location>
        <location evidence="2">Cell wall</location>
    </subcellularLocation>
</comment>
<feature type="signal peptide" evidence="23">
    <location>
        <begin position="1"/>
        <end position="22"/>
    </location>
</feature>
<comment type="caution">
    <text evidence="25">The sequence shown here is derived from an EMBL/GenBank/DDBJ whole genome shotgun (WGS) entry which is preliminary data.</text>
</comment>
<evidence type="ECO:0000256" key="11">
    <source>
        <dbReference type="ARBA" id="ARBA00022801"/>
    </source>
</evidence>
<dbReference type="Gene3D" id="3.20.20.370">
    <property type="entry name" value="Glycoside hydrolase/deacetylase"/>
    <property type="match status" value="1"/>
</dbReference>
<evidence type="ECO:0000256" key="8">
    <source>
        <dbReference type="ARBA" id="ARBA00022622"/>
    </source>
</evidence>
<keyword evidence="13" id="KW-0472">Membrane</keyword>
<dbReference type="PANTHER" id="PTHR10587:SF133">
    <property type="entry name" value="CHITIN DEACETYLASE 1-RELATED"/>
    <property type="match status" value="1"/>
</dbReference>
<dbReference type="GO" id="GO:0006032">
    <property type="term" value="P:chitin catabolic process"/>
    <property type="evidence" value="ECO:0007669"/>
    <property type="project" value="UniProtKB-KW"/>
</dbReference>
<dbReference type="InterPro" id="IPR011330">
    <property type="entry name" value="Glyco_hydro/deAcase_b/a-brl"/>
</dbReference>
<keyword evidence="6" id="KW-0134">Cell wall</keyword>
<evidence type="ECO:0000256" key="19">
    <source>
        <dbReference type="ARBA" id="ARBA00023326"/>
    </source>
</evidence>
<dbReference type="Pfam" id="PF01522">
    <property type="entry name" value="Polysacc_deac_1"/>
    <property type="match status" value="1"/>
</dbReference>
<name>A0A1Y2EWJ8_9BASI</name>
<evidence type="ECO:0000256" key="15">
    <source>
        <dbReference type="ARBA" id="ARBA00023277"/>
    </source>
</evidence>
<evidence type="ECO:0000256" key="2">
    <source>
        <dbReference type="ARBA" id="ARBA00004191"/>
    </source>
</evidence>
<evidence type="ECO:0000256" key="12">
    <source>
        <dbReference type="ARBA" id="ARBA00023024"/>
    </source>
</evidence>
<feature type="domain" description="NodB homology" evidence="24">
    <location>
        <begin position="199"/>
        <end position="394"/>
    </location>
</feature>
<keyword evidence="14" id="KW-0325">Glycoprotein</keyword>
<dbReference type="GO" id="GO:0004099">
    <property type="term" value="F:chitin deacetylase activity"/>
    <property type="evidence" value="ECO:0007669"/>
    <property type="project" value="UniProtKB-EC"/>
</dbReference>
<reference evidence="25 26" key="1">
    <citation type="submission" date="2016-07" db="EMBL/GenBank/DDBJ databases">
        <title>Pervasive Adenine N6-methylation of Active Genes in Fungi.</title>
        <authorList>
            <consortium name="DOE Joint Genome Institute"/>
            <person name="Mondo S.J."/>
            <person name="Dannebaum R.O."/>
            <person name="Kuo R.C."/>
            <person name="Labutti K."/>
            <person name="Haridas S."/>
            <person name="Kuo A."/>
            <person name="Salamov A."/>
            <person name="Ahrendt S.R."/>
            <person name="Lipzen A."/>
            <person name="Sullivan W."/>
            <person name="Andreopoulos W.B."/>
            <person name="Clum A."/>
            <person name="Lindquist E."/>
            <person name="Daum C."/>
            <person name="Ramamoorthy G.K."/>
            <person name="Gryganskyi A."/>
            <person name="Culley D."/>
            <person name="Magnuson J.K."/>
            <person name="James T.Y."/>
            <person name="O'Malley M.A."/>
            <person name="Stajich J.E."/>
            <person name="Spatafora J.W."/>
            <person name="Visel A."/>
            <person name="Grigoriev I.V."/>
        </authorList>
    </citation>
    <scope>NUCLEOTIDE SEQUENCE [LARGE SCALE GENOMIC DNA]</scope>
    <source>
        <strain evidence="25 26">62-1032</strain>
    </source>
</reference>
<dbReference type="InterPro" id="IPR050248">
    <property type="entry name" value="Polysacc_deacetylase_ArnD"/>
</dbReference>
<keyword evidence="12" id="KW-0146">Chitin degradation</keyword>
<keyword evidence="5" id="KW-1003">Cell membrane</keyword>
<keyword evidence="16" id="KW-0170">Cobalt</keyword>
<evidence type="ECO:0000256" key="1">
    <source>
        <dbReference type="ARBA" id="ARBA00001941"/>
    </source>
</evidence>
<dbReference type="EC" id="3.5.1.41" evidence="20"/>
<keyword evidence="10 23" id="KW-0732">Signal</keyword>
<keyword evidence="8" id="KW-0336">GPI-anchor</keyword>
<dbReference type="GO" id="GO:0000272">
    <property type="term" value="P:polysaccharide catabolic process"/>
    <property type="evidence" value="ECO:0007669"/>
    <property type="project" value="UniProtKB-KW"/>
</dbReference>
<dbReference type="PANTHER" id="PTHR10587">
    <property type="entry name" value="GLYCOSYL TRANSFERASE-RELATED"/>
    <property type="match status" value="1"/>
</dbReference>
<evidence type="ECO:0000256" key="22">
    <source>
        <dbReference type="SAM" id="MobiDB-lite"/>
    </source>
</evidence>
<evidence type="ECO:0000256" key="23">
    <source>
        <dbReference type="SAM" id="SignalP"/>
    </source>
</evidence>
<evidence type="ECO:0000313" key="26">
    <source>
        <dbReference type="Proteomes" id="UP000193467"/>
    </source>
</evidence>
<dbReference type="GO" id="GO:0009272">
    <property type="term" value="P:fungal-type cell wall biogenesis"/>
    <property type="evidence" value="ECO:0007669"/>
    <property type="project" value="UniProtKB-ARBA"/>
</dbReference>
<feature type="chain" id="PRO_5012395363" description="chitin deacetylase" evidence="23">
    <location>
        <begin position="23"/>
        <end position="492"/>
    </location>
</feature>
<evidence type="ECO:0000256" key="16">
    <source>
        <dbReference type="ARBA" id="ARBA00023285"/>
    </source>
</evidence>